<dbReference type="Gene3D" id="1.25.40.20">
    <property type="entry name" value="Ankyrin repeat-containing domain"/>
    <property type="match status" value="1"/>
</dbReference>
<evidence type="ECO:0000256" key="2">
    <source>
        <dbReference type="ARBA" id="ARBA00023043"/>
    </source>
</evidence>
<dbReference type="PANTHER" id="PTHR24171">
    <property type="entry name" value="ANKYRIN REPEAT DOMAIN-CONTAINING PROTEIN 39-RELATED"/>
    <property type="match status" value="1"/>
</dbReference>
<dbReference type="PROSITE" id="PS50088">
    <property type="entry name" value="ANK_REPEAT"/>
    <property type="match status" value="1"/>
</dbReference>
<dbReference type="PANTHER" id="PTHR24171:SF9">
    <property type="entry name" value="ANKYRIN REPEAT DOMAIN-CONTAINING PROTEIN 39"/>
    <property type="match status" value="1"/>
</dbReference>
<dbReference type="InterPro" id="IPR002110">
    <property type="entry name" value="Ankyrin_rpt"/>
</dbReference>
<accession>Q6JJ35</accession>
<dbReference type="PROSITE" id="PS50297">
    <property type="entry name" value="ANK_REP_REGION"/>
    <property type="match status" value="1"/>
</dbReference>
<dbReference type="EMBL" id="AH013750">
    <property type="protein sequence ID" value="AAS79597.1"/>
    <property type="molecule type" value="Genomic_DNA"/>
</dbReference>
<dbReference type="EMBL" id="AB263748">
    <property type="protein sequence ID" value="BAF36335.1"/>
    <property type="molecule type" value="Genomic_DNA"/>
</dbReference>
<feature type="repeat" description="ANK" evidence="3">
    <location>
        <begin position="62"/>
        <end position="94"/>
    </location>
</feature>
<protein>
    <submittedName>
        <fullName evidence="4">Uncharacterized protein</fullName>
    </submittedName>
</protein>
<name>Q6JJ35_IPOTF</name>
<dbReference type="SMART" id="SM00248">
    <property type="entry name" value="ANK"/>
    <property type="match status" value="1"/>
</dbReference>
<dbReference type="SUPFAM" id="SSF48403">
    <property type="entry name" value="Ankyrin repeat"/>
    <property type="match status" value="1"/>
</dbReference>
<evidence type="ECO:0000313" key="5">
    <source>
        <dbReference type="EMBL" id="BAF36335.1"/>
    </source>
</evidence>
<keyword evidence="2 3" id="KW-0040">ANK repeat</keyword>
<dbReference type="Pfam" id="PF13637">
    <property type="entry name" value="Ank_4"/>
    <property type="match status" value="1"/>
</dbReference>
<reference evidence="4" key="1">
    <citation type="journal article" date="2004" name="Breed. Sci.">
        <title>Molecular Characterization of a 313-kb Genomic Region Containing the Self-incompatibility Locus of Ipomoea trifida, a Diploid Relative of Sweet Potato.</title>
        <authorList>
            <person name="Tomita R.N."/>
            <person name="Suzuki G."/>
            <person name="Yoshida K."/>
            <person name="Yano Y."/>
            <person name="Tsuchiya T."/>
            <person name="Kakeda K."/>
            <person name="Mukai Y."/>
            <person name="Kowyama Y."/>
        </authorList>
    </citation>
    <scope>NUCLEOTIDE SEQUENCE</scope>
</reference>
<reference evidence="5" key="2">
    <citation type="journal article" date="2007" name="Sex. Plant Reprod.">
        <title>Physical size of the S locus region defined by genetic recombination and genome sequencing in Ipomoea trifida, Convolvulaceae.</title>
        <authorList>
            <person name="Rahman M.H."/>
            <person name="Tsuchiya T."/>
            <person name="Suwabe K."/>
            <person name="Kohori J."/>
            <person name="Tomita R.N."/>
            <person name="Kagaya Y."/>
            <person name="Kobayashi I."/>
            <person name="Kakeda K."/>
            <person name="Kowyama Y."/>
        </authorList>
    </citation>
    <scope>NUCLEOTIDE SEQUENCE</scope>
</reference>
<organism evidence="4">
    <name type="scientific">Ipomoea trifida</name>
    <name type="common">Morning glory</name>
    <dbReference type="NCBI Taxonomy" id="35884"/>
    <lineage>
        <taxon>Eukaryota</taxon>
        <taxon>Viridiplantae</taxon>
        <taxon>Streptophyta</taxon>
        <taxon>Embryophyta</taxon>
        <taxon>Tracheophyta</taxon>
        <taxon>Spermatophyta</taxon>
        <taxon>Magnoliopsida</taxon>
        <taxon>eudicotyledons</taxon>
        <taxon>Gunneridae</taxon>
        <taxon>Pentapetalae</taxon>
        <taxon>asterids</taxon>
        <taxon>lamiids</taxon>
        <taxon>Solanales</taxon>
        <taxon>Convolvulaceae</taxon>
        <taxon>Ipomoeeae</taxon>
        <taxon>Ipomoea</taxon>
    </lineage>
</organism>
<evidence type="ECO:0000256" key="3">
    <source>
        <dbReference type="PROSITE-ProRule" id="PRU00023"/>
    </source>
</evidence>
<proteinExistence type="predicted"/>
<dbReference type="AlphaFoldDB" id="Q6JJ35"/>
<keyword evidence="1" id="KW-0677">Repeat</keyword>
<evidence type="ECO:0000313" key="4">
    <source>
        <dbReference type="EMBL" id="AAS79597.1"/>
    </source>
</evidence>
<evidence type="ECO:0000256" key="1">
    <source>
        <dbReference type="ARBA" id="ARBA00022737"/>
    </source>
</evidence>
<dbReference type="InterPro" id="IPR036770">
    <property type="entry name" value="Ankyrin_rpt-contain_sf"/>
</dbReference>
<sequence>MIFIVYIALEYSVVTARRFFSSRNEIRQAWSLHNGFRCKNVIHYRSLHFRDRGANVNERDQNGWIALHRVAFKGRMECVNLLVSHGVEVDVVDGSGFSVRPVEKMNNAVTVGWG</sequence>